<evidence type="ECO:0000256" key="1">
    <source>
        <dbReference type="SAM" id="MobiDB-lite"/>
    </source>
</evidence>
<reference evidence="4" key="1">
    <citation type="journal article" date="2016" name="Nature">
        <title>The genome of the seagrass Zostera marina reveals angiosperm adaptation to the sea.</title>
        <authorList>
            <person name="Olsen J.L."/>
            <person name="Rouze P."/>
            <person name="Verhelst B."/>
            <person name="Lin Y.-C."/>
            <person name="Bayer T."/>
            <person name="Collen J."/>
            <person name="Dattolo E."/>
            <person name="De Paoli E."/>
            <person name="Dittami S."/>
            <person name="Maumus F."/>
            <person name="Michel G."/>
            <person name="Kersting A."/>
            <person name="Lauritano C."/>
            <person name="Lohaus R."/>
            <person name="Toepel M."/>
            <person name="Tonon T."/>
            <person name="Vanneste K."/>
            <person name="Amirebrahimi M."/>
            <person name="Brakel J."/>
            <person name="Bostroem C."/>
            <person name="Chovatia M."/>
            <person name="Grimwood J."/>
            <person name="Jenkins J.W."/>
            <person name="Jueterbock A."/>
            <person name="Mraz A."/>
            <person name="Stam W.T."/>
            <person name="Tice H."/>
            <person name="Bornberg-Bauer E."/>
            <person name="Green P.J."/>
            <person name="Pearson G.A."/>
            <person name="Procaccini G."/>
            <person name="Duarte C.M."/>
            <person name="Schmutz J."/>
            <person name="Reusch T.B.H."/>
            <person name="Van de Peer Y."/>
        </authorList>
    </citation>
    <scope>NUCLEOTIDE SEQUENCE [LARGE SCALE GENOMIC DNA]</scope>
    <source>
        <strain evidence="4">cv. Finnish</strain>
    </source>
</reference>
<gene>
    <name evidence="3" type="ORF">ZOSMA_5G02340</name>
</gene>
<proteinExistence type="predicted"/>
<feature type="transmembrane region" description="Helical" evidence="2">
    <location>
        <begin position="44"/>
        <end position="64"/>
    </location>
</feature>
<dbReference type="OMA" id="IWEKMEV"/>
<dbReference type="Gene3D" id="2.150.10.10">
    <property type="entry name" value="Serralysin-like metalloprotease, C-terminal"/>
    <property type="match status" value="1"/>
</dbReference>
<keyword evidence="2" id="KW-0812">Transmembrane</keyword>
<dbReference type="PANTHER" id="PTHR37198">
    <property type="entry name" value="NUCLEOLIN"/>
    <property type="match status" value="1"/>
</dbReference>
<dbReference type="OrthoDB" id="1933309at2759"/>
<evidence type="ECO:0000313" key="3">
    <source>
        <dbReference type="EMBL" id="KMZ60367.1"/>
    </source>
</evidence>
<evidence type="ECO:0000256" key="2">
    <source>
        <dbReference type="SAM" id="Phobius"/>
    </source>
</evidence>
<keyword evidence="2" id="KW-1133">Transmembrane helix</keyword>
<evidence type="ECO:0000313" key="4">
    <source>
        <dbReference type="Proteomes" id="UP000036987"/>
    </source>
</evidence>
<comment type="caution">
    <text evidence="3">The sequence shown here is derived from an EMBL/GenBank/DDBJ whole genome shotgun (WGS) entry which is preliminary data.</text>
</comment>
<organism evidence="3 4">
    <name type="scientific">Zostera marina</name>
    <name type="common">Eelgrass</name>
    <dbReference type="NCBI Taxonomy" id="29655"/>
    <lineage>
        <taxon>Eukaryota</taxon>
        <taxon>Viridiplantae</taxon>
        <taxon>Streptophyta</taxon>
        <taxon>Embryophyta</taxon>
        <taxon>Tracheophyta</taxon>
        <taxon>Spermatophyta</taxon>
        <taxon>Magnoliopsida</taxon>
        <taxon>Liliopsida</taxon>
        <taxon>Zosteraceae</taxon>
        <taxon>Zostera</taxon>
    </lineage>
</organism>
<dbReference type="Proteomes" id="UP000036987">
    <property type="component" value="Unassembled WGS sequence"/>
</dbReference>
<sequence length="365" mass="39531">MESQKKIGVELIERCCDLGVGMKMAIASAAFMSSPIWIPPLMLLLTIVFVFSVPFGVLFAVYATSRSIARVVVRTAVVDPMAENGMGKEEGFETFDDSCEGGDVCWGEEKEGGGGCYDFLQKSREEKQEMGMIATDHENADSSSPVIGKNADTKPMTGEAVIGKNANTKRITREVVIGKNADTKPMTGEAVIGKNADTKSMTGESVIGKNADTKPVTGEAVIGKNADTKRMTEEAVIGKNADTKPMTREAVIGKNADTKPMTGEVVIGKNVDTKPITGEAVRDIEVVALNDNMEMINNEQQLWEEIDAMRTIIGCKTEHNPELIEELKTLYLFTGLEPPVFSISSFDLVEVNSKLQFLKSVIGVM</sequence>
<keyword evidence="2" id="KW-0472">Membrane</keyword>
<protein>
    <submittedName>
        <fullName evidence="3">Uncharacterized protein</fullName>
    </submittedName>
</protein>
<name>A0A0K9NWF3_ZOSMR</name>
<accession>A0A0K9NWF3</accession>
<dbReference type="PANTHER" id="PTHR37198:SF1">
    <property type="entry name" value="NUCLEOLIN"/>
    <property type="match status" value="1"/>
</dbReference>
<dbReference type="AlphaFoldDB" id="A0A0K9NWF3"/>
<dbReference type="InterPro" id="IPR011049">
    <property type="entry name" value="Serralysin-like_metalloprot_C"/>
</dbReference>
<feature type="region of interest" description="Disordered" evidence="1">
    <location>
        <begin position="138"/>
        <end position="157"/>
    </location>
</feature>
<keyword evidence="4" id="KW-1185">Reference proteome</keyword>
<dbReference type="EMBL" id="LFYR01001623">
    <property type="protein sequence ID" value="KMZ60367.1"/>
    <property type="molecule type" value="Genomic_DNA"/>
</dbReference>